<evidence type="ECO:0000259" key="5">
    <source>
        <dbReference type="Pfam" id="PF02892"/>
    </source>
</evidence>
<feature type="region of interest" description="Disordered" evidence="4">
    <location>
        <begin position="29"/>
        <end position="58"/>
    </location>
</feature>
<feature type="compositionally biased region" description="Polar residues" evidence="4">
    <location>
        <begin position="171"/>
        <end position="194"/>
    </location>
</feature>
<feature type="compositionally biased region" description="Basic and acidic residues" evidence="4">
    <location>
        <begin position="195"/>
        <end position="208"/>
    </location>
</feature>
<evidence type="ECO:0000256" key="3">
    <source>
        <dbReference type="ARBA" id="ARBA00022833"/>
    </source>
</evidence>
<keyword evidence="1" id="KW-0479">Metal-binding</keyword>
<keyword evidence="2" id="KW-0863">Zinc-finger</keyword>
<dbReference type="GO" id="GO:0008270">
    <property type="term" value="F:zinc ion binding"/>
    <property type="evidence" value="ECO:0007669"/>
    <property type="project" value="UniProtKB-KW"/>
</dbReference>
<evidence type="ECO:0000313" key="7">
    <source>
        <dbReference type="WBParaSite" id="TCONS_00008258.p1"/>
    </source>
</evidence>
<protein>
    <submittedName>
        <fullName evidence="7">BED-type domain-containing protein</fullName>
    </submittedName>
</protein>
<evidence type="ECO:0000313" key="6">
    <source>
        <dbReference type="Proteomes" id="UP000035681"/>
    </source>
</evidence>
<dbReference type="AlphaFoldDB" id="A0AAF5D973"/>
<evidence type="ECO:0000256" key="4">
    <source>
        <dbReference type="SAM" id="MobiDB-lite"/>
    </source>
</evidence>
<organism evidence="6 7">
    <name type="scientific">Strongyloides stercoralis</name>
    <name type="common">Threadworm</name>
    <dbReference type="NCBI Taxonomy" id="6248"/>
    <lineage>
        <taxon>Eukaryota</taxon>
        <taxon>Metazoa</taxon>
        <taxon>Ecdysozoa</taxon>
        <taxon>Nematoda</taxon>
        <taxon>Chromadorea</taxon>
        <taxon>Rhabditida</taxon>
        <taxon>Tylenchina</taxon>
        <taxon>Panagrolaimomorpha</taxon>
        <taxon>Strongyloidoidea</taxon>
        <taxon>Strongyloididae</taxon>
        <taxon>Strongyloides</taxon>
    </lineage>
</organism>
<dbReference type="Proteomes" id="UP000035681">
    <property type="component" value="Unplaced"/>
</dbReference>
<evidence type="ECO:0000256" key="1">
    <source>
        <dbReference type="ARBA" id="ARBA00022723"/>
    </source>
</evidence>
<keyword evidence="6" id="KW-1185">Reference proteome</keyword>
<sequence length="310" mass="34009">MDILMTSNNEHSCSSSTAKHKFMETARKHSNYQDDETASSSSSNSEGGFTEDNEHQNTIDKLSFQKNKDIMVSLANELGGNVNGHFDLSTTNPEFLALLTKSFVESKEIPSATGQQQQQTPSTAILTASNGKTGVINNNNIKNIDCLMKSSSNNNNNNSSHQMVLGIIGDDTSSNGSIEGTENLESTDCGNRSSPSDDYHQNNNRESRGSSQQPDGSILQGNGLKQIVNGTSPWMRSAGRKKTHPVWQFFKDLKDCGLDENGVICLNCDWKGDDKSPNNLKTHLKRCHEHDGIYEKFTQALAKITGNCHM</sequence>
<reference evidence="7" key="1">
    <citation type="submission" date="2024-02" db="UniProtKB">
        <authorList>
            <consortium name="WormBaseParasite"/>
        </authorList>
    </citation>
    <scope>IDENTIFICATION</scope>
</reference>
<evidence type="ECO:0000256" key="2">
    <source>
        <dbReference type="ARBA" id="ARBA00022771"/>
    </source>
</evidence>
<dbReference type="GO" id="GO:0003677">
    <property type="term" value="F:DNA binding"/>
    <property type="evidence" value="ECO:0007669"/>
    <property type="project" value="InterPro"/>
</dbReference>
<accession>A0AAF5D973</accession>
<feature type="region of interest" description="Disordered" evidence="4">
    <location>
        <begin position="167"/>
        <end position="223"/>
    </location>
</feature>
<name>A0AAF5D973_STRER</name>
<feature type="domain" description="BED-type" evidence="5">
    <location>
        <begin position="245"/>
        <end position="288"/>
    </location>
</feature>
<proteinExistence type="predicted"/>
<dbReference type="InterPro" id="IPR003656">
    <property type="entry name" value="Znf_BED"/>
</dbReference>
<dbReference type="WBParaSite" id="TCONS_00008258.p1">
    <property type="protein sequence ID" value="TCONS_00008258.p1"/>
    <property type="gene ID" value="XLOC_006215"/>
</dbReference>
<dbReference type="Pfam" id="PF02892">
    <property type="entry name" value="zf-BED"/>
    <property type="match status" value="1"/>
</dbReference>
<keyword evidence="3" id="KW-0862">Zinc</keyword>